<dbReference type="InterPro" id="IPR014758">
    <property type="entry name" value="Met-tRNA_synth"/>
</dbReference>
<dbReference type="InterPro" id="IPR014729">
    <property type="entry name" value="Rossmann-like_a/b/a_fold"/>
</dbReference>
<evidence type="ECO:0000256" key="9">
    <source>
        <dbReference type="ARBA" id="ARBA00030904"/>
    </source>
</evidence>
<evidence type="ECO:0000259" key="12">
    <source>
        <dbReference type="Pfam" id="PF09334"/>
    </source>
</evidence>
<dbReference type="AlphaFoldDB" id="A0A1F8GXA3"/>
<dbReference type="Gene3D" id="2.170.220.10">
    <property type="match status" value="1"/>
</dbReference>
<dbReference type="EMBL" id="MGKP01000008">
    <property type="protein sequence ID" value="OGN29298.1"/>
    <property type="molecule type" value="Genomic_DNA"/>
</dbReference>
<gene>
    <name evidence="14" type="ORF">A3A33_03710</name>
</gene>
<dbReference type="Pfam" id="PF09334">
    <property type="entry name" value="tRNA-synt_1g"/>
    <property type="match status" value="1"/>
</dbReference>
<evidence type="ECO:0000313" key="15">
    <source>
        <dbReference type="Proteomes" id="UP000179047"/>
    </source>
</evidence>
<evidence type="ECO:0000256" key="10">
    <source>
        <dbReference type="ARBA" id="ARBA00047364"/>
    </source>
</evidence>
<evidence type="ECO:0000256" key="2">
    <source>
        <dbReference type="ARBA" id="ARBA00012838"/>
    </source>
</evidence>
<keyword evidence="6 11" id="KW-0067">ATP-binding</keyword>
<dbReference type="NCBIfam" id="TIGR00398">
    <property type="entry name" value="metG"/>
    <property type="match status" value="1"/>
</dbReference>
<evidence type="ECO:0000256" key="6">
    <source>
        <dbReference type="ARBA" id="ARBA00022840"/>
    </source>
</evidence>
<comment type="caution">
    <text evidence="14">The sequence shown here is derived from an EMBL/GenBank/DDBJ whole genome shotgun (WGS) entry which is preliminary data.</text>
</comment>
<keyword evidence="4 11" id="KW-0436">Ligase</keyword>
<evidence type="ECO:0000256" key="1">
    <source>
        <dbReference type="ARBA" id="ARBA00003314"/>
    </source>
</evidence>
<dbReference type="EC" id="6.1.1.10" evidence="2"/>
<dbReference type="InterPro" id="IPR015413">
    <property type="entry name" value="Methionyl/Leucyl_tRNA_Synth"/>
</dbReference>
<dbReference type="PANTHER" id="PTHR43326">
    <property type="entry name" value="METHIONYL-TRNA SYNTHETASE"/>
    <property type="match status" value="1"/>
</dbReference>
<name>A0A1F8GXA3_9BACT</name>
<evidence type="ECO:0000256" key="7">
    <source>
        <dbReference type="ARBA" id="ARBA00022917"/>
    </source>
</evidence>
<dbReference type="SUPFAM" id="SSF52374">
    <property type="entry name" value="Nucleotidylyl transferase"/>
    <property type="match status" value="1"/>
</dbReference>
<keyword evidence="7 11" id="KW-0648">Protein biosynthesis</keyword>
<feature type="domain" description="Methionyl-tRNA synthetase anticodon-binding" evidence="13">
    <location>
        <begin position="380"/>
        <end position="466"/>
    </location>
</feature>
<evidence type="ECO:0000256" key="11">
    <source>
        <dbReference type="RuleBase" id="RU363039"/>
    </source>
</evidence>
<dbReference type="Gene3D" id="1.10.730.10">
    <property type="entry name" value="Isoleucyl-tRNA Synthetase, Domain 1"/>
    <property type="match status" value="1"/>
</dbReference>
<evidence type="ECO:0000256" key="3">
    <source>
        <dbReference type="ARBA" id="ARBA00018753"/>
    </source>
</evidence>
<dbReference type="FunFam" id="2.170.220.10:FF:000001">
    <property type="entry name" value="methionine--tRNA ligase, mitochondrial"/>
    <property type="match status" value="1"/>
</dbReference>
<keyword evidence="5 11" id="KW-0547">Nucleotide-binding</keyword>
<dbReference type="STRING" id="1802701.A3A33_03710"/>
<dbReference type="Proteomes" id="UP000179047">
    <property type="component" value="Unassembled WGS sequence"/>
</dbReference>
<dbReference type="GO" id="GO:0004825">
    <property type="term" value="F:methionine-tRNA ligase activity"/>
    <property type="evidence" value="ECO:0007669"/>
    <property type="project" value="UniProtKB-EC"/>
</dbReference>
<reference evidence="14 15" key="1">
    <citation type="journal article" date="2016" name="Nat. Commun.">
        <title>Thousands of microbial genomes shed light on interconnected biogeochemical processes in an aquifer system.</title>
        <authorList>
            <person name="Anantharaman K."/>
            <person name="Brown C.T."/>
            <person name="Hug L.A."/>
            <person name="Sharon I."/>
            <person name="Castelle C.J."/>
            <person name="Probst A.J."/>
            <person name="Thomas B.C."/>
            <person name="Singh A."/>
            <person name="Wilkins M.J."/>
            <person name="Karaoz U."/>
            <person name="Brodie E.L."/>
            <person name="Williams K.H."/>
            <person name="Hubbard S.S."/>
            <person name="Banfield J.F."/>
        </authorList>
    </citation>
    <scope>NUCLEOTIDE SEQUENCE [LARGE SCALE GENOMIC DNA]</scope>
</reference>
<organism evidence="14 15">
    <name type="scientific">Candidatus Yanofskybacteria bacterium RIFCSPLOWO2_01_FULL_49_25</name>
    <dbReference type="NCBI Taxonomy" id="1802701"/>
    <lineage>
        <taxon>Bacteria</taxon>
        <taxon>Candidatus Yanofskyibacteriota</taxon>
    </lineage>
</organism>
<proteinExistence type="inferred from homology"/>
<dbReference type="CDD" id="cd00814">
    <property type="entry name" value="MetRS_core"/>
    <property type="match status" value="1"/>
</dbReference>
<dbReference type="InterPro" id="IPR023457">
    <property type="entry name" value="Met-tRNA_synth_2"/>
</dbReference>
<comment type="function">
    <text evidence="1">Is required not only for elongation of protein synthesis but also for the initiation of all mRNA translation through initiator tRNA(fMet) aminoacylation.</text>
</comment>
<protein>
    <recommendedName>
        <fullName evidence="3">Methionine--tRNA ligase</fullName>
        <ecNumber evidence="2">6.1.1.10</ecNumber>
    </recommendedName>
    <alternativeName>
        <fullName evidence="9">Methionyl-tRNA synthetase</fullName>
    </alternativeName>
</protein>
<evidence type="ECO:0000313" key="14">
    <source>
        <dbReference type="EMBL" id="OGN29298.1"/>
    </source>
</evidence>
<dbReference type="GO" id="GO:0006431">
    <property type="term" value="P:methionyl-tRNA aminoacylation"/>
    <property type="evidence" value="ECO:0007669"/>
    <property type="project" value="InterPro"/>
</dbReference>
<dbReference type="Gene3D" id="3.40.50.620">
    <property type="entry name" value="HUPs"/>
    <property type="match status" value="1"/>
</dbReference>
<feature type="domain" description="Methionyl/Leucyl tRNA synthetase" evidence="12">
    <location>
        <begin position="134"/>
        <end position="364"/>
    </location>
</feature>
<evidence type="ECO:0000259" key="13">
    <source>
        <dbReference type="Pfam" id="PF19303"/>
    </source>
</evidence>
<evidence type="ECO:0000256" key="8">
    <source>
        <dbReference type="ARBA" id="ARBA00023146"/>
    </source>
</evidence>
<dbReference type="GO" id="GO:0005524">
    <property type="term" value="F:ATP binding"/>
    <property type="evidence" value="ECO:0007669"/>
    <property type="project" value="UniProtKB-KW"/>
</dbReference>
<dbReference type="InterPro" id="IPR009080">
    <property type="entry name" value="tRNAsynth_Ia_anticodon-bd"/>
</dbReference>
<accession>A0A1F8GXA3</accession>
<dbReference type="Pfam" id="PF19303">
    <property type="entry name" value="Anticodon_3"/>
    <property type="match status" value="1"/>
</dbReference>
<evidence type="ECO:0000256" key="4">
    <source>
        <dbReference type="ARBA" id="ARBA00022598"/>
    </source>
</evidence>
<comment type="catalytic activity">
    <reaction evidence="10">
        <text>tRNA(Met) + L-methionine + ATP = L-methionyl-tRNA(Met) + AMP + diphosphate</text>
        <dbReference type="Rhea" id="RHEA:13481"/>
        <dbReference type="Rhea" id="RHEA-COMP:9667"/>
        <dbReference type="Rhea" id="RHEA-COMP:9698"/>
        <dbReference type="ChEBI" id="CHEBI:30616"/>
        <dbReference type="ChEBI" id="CHEBI:33019"/>
        <dbReference type="ChEBI" id="CHEBI:57844"/>
        <dbReference type="ChEBI" id="CHEBI:78442"/>
        <dbReference type="ChEBI" id="CHEBI:78530"/>
        <dbReference type="ChEBI" id="CHEBI:456215"/>
        <dbReference type="EC" id="6.1.1.10"/>
    </reaction>
</comment>
<comment type="similarity">
    <text evidence="11">Belongs to the class-I aminoacyl-tRNA synthetase family.</text>
</comment>
<dbReference type="CDD" id="cd07957">
    <property type="entry name" value="Anticodon_Ia_Met"/>
    <property type="match status" value="1"/>
</dbReference>
<dbReference type="SUPFAM" id="SSF47323">
    <property type="entry name" value="Anticodon-binding domain of a subclass of class I aminoacyl-tRNA synthetases"/>
    <property type="match status" value="1"/>
</dbReference>
<sequence length="477" mass="54345">MPKRFTIVNAIPYVNSRPHVGFALELVQSDTLARYHRAQGKEVIYTTGTDENAVKNVQAAEKTGRPVEEFVEEHAEVFRQLNTALNISADEFIRTTEERHIIGAQKLWKACDAAGDIYKKSYQGLYCVGCEQFYTPKELVDGLCPEHKTKPELVEEENYFFRLSKYQDKILQLLESDEIKITPSSRKNEITEFIKQGLEDFSISRSNARAKNWGISVPGDDTQKIYVWFDALTNYINALGYGTDEKKFATWWNESYRTHMIGKGIGRFHAIYWPAMLLSAGVALPNEIFIHGYVTVNGEKISKTLGNVIDPFEVVQKYGVDAVRYYLLREIPSSGDGDFSYAKLEARYTGDLANNLGNLVSRVLKLRETKLQKLDENLIESSVQEQINYIANQYKERIGEFKLHEALAKIFDLFTFANGYINEKAPWKEKDQEKIDTAIMNALYLIQRGAELLKPFLPETAEKILKGGGGPLFPKLP</sequence>
<dbReference type="PRINTS" id="PR01041">
    <property type="entry name" value="TRNASYNTHMET"/>
</dbReference>
<dbReference type="PANTHER" id="PTHR43326:SF1">
    <property type="entry name" value="METHIONINE--TRNA LIGASE, MITOCHONDRIAL"/>
    <property type="match status" value="1"/>
</dbReference>
<evidence type="ECO:0000256" key="5">
    <source>
        <dbReference type="ARBA" id="ARBA00022741"/>
    </source>
</evidence>
<dbReference type="InterPro" id="IPR041872">
    <property type="entry name" value="Anticodon_Met"/>
</dbReference>
<keyword evidence="8 11" id="KW-0030">Aminoacyl-tRNA synthetase</keyword>
<dbReference type="InterPro" id="IPR033911">
    <property type="entry name" value="MetRS_core"/>
</dbReference>